<evidence type="ECO:0000313" key="2">
    <source>
        <dbReference type="EMBL" id="KIK41752.1"/>
    </source>
</evidence>
<dbReference type="InParanoid" id="A0A0D0B5H7"/>
<name>A0A0D0B5H7_9AGAM</name>
<reference evidence="2 3" key="1">
    <citation type="submission" date="2014-04" db="EMBL/GenBank/DDBJ databases">
        <authorList>
            <consortium name="DOE Joint Genome Institute"/>
            <person name="Kuo A."/>
            <person name="Ruytinx J."/>
            <person name="Rineau F."/>
            <person name="Colpaert J."/>
            <person name="Kohler A."/>
            <person name="Nagy L.G."/>
            <person name="Floudas D."/>
            <person name="Copeland A."/>
            <person name="Barry K.W."/>
            <person name="Cichocki N."/>
            <person name="Veneault-Fourrey C."/>
            <person name="LaButti K."/>
            <person name="Lindquist E.A."/>
            <person name="Lipzen A."/>
            <person name="Lundell T."/>
            <person name="Morin E."/>
            <person name="Murat C."/>
            <person name="Sun H."/>
            <person name="Tunlid A."/>
            <person name="Henrissat B."/>
            <person name="Grigoriev I.V."/>
            <person name="Hibbett D.S."/>
            <person name="Martin F."/>
            <person name="Nordberg H.P."/>
            <person name="Cantor M.N."/>
            <person name="Hua S.X."/>
        </authorList>
    </citation>
    <scope>NUCLEOTIDE SEQUENCE [LARGE SCALE GENOMIC DNA]</scope>
    <source>
        <strain evidence="2 3">UH-Slu-Lm8-n1</strain>
    </source>
</reference>
<accession>A0A0D0B5H7</accession>
<proteinExistence type="predicted"/>
<dbReference type="AlphaFoldDB" id="A0A0D0B5H7"/>
<organism evidence="2 3">
    <name type="scientific">Suillus luteus UH-Slu-Lm8-n1</name>
    <dbReference type="NCBI Taxonomy" id="930992"/>
    <lineage>
        <taxon>Eukaryota</taxon>
        <taxon>Fungi</taxon>
        <taxon>Dikarya</taxon>
        <taxon>Basidiomycota</taxon>
        <taxon>Agaricomycotina</taxon>
        <taxon>Agaricomycetes</taxon>
        <taxon>Agaricomycetidae</taxon>
        <taxon>Boletales</taxon>
        <taxon>Suillineae</taxon>
        <taxon>Suillaceae</taxon>
        <taxon>Suillus</taxon>
    </lineage>
</organism>
<evidence type="ECO:0000313" key="3">
    <source>
        <dbReference type="Proteomes" id="UP000054485"/>
    </source>
</evidence>
<keyword evidence="3" id="KW-1185">Reference proteome</keyword>
<evidence type="ECO:0000256" key="1">
    <source>
        <dbReference type="SAM" id="MobiDB-lite"/>
    </source>
</evidence>
<protein>
    <submittedName>
        <fullName evidence="2">Uncharacterized protein</fullName>
    </submittedName>
</protein>
<gene>
    <name evidence="2" type="ORF">CY34DRAFT_805696</name>
</gene>
<dbReference type="EMBL" id="KN835259">
    <property type="protein sequence ID" value="KIK41752.1"/>
    <property type="molecule type" value="Genomic_DNA"/>
</dbReference>
<sequence length="59" mass="6618">MQSSRLSDSTRDSEVSGQDFKRRAQRGPAAILLPFQHIVAEEISQKCQSLNLPRLHLGI</sequence>
<reference evidence="3" key="2">
    <citation type="submission" date="2015-01" db="EMBL/GenBank/DDBJ databases">
        <title>Evolutionary Origins and Diversification of the Mycorrhizal Mutualists.</title>
        <authorList>
            <consortium name="DOE Joint Genome Institute"/>
            <consortium name="Mycorrhizal Genomics Consortium"/>
            <person name="Kohler A."/>
            <person name="Kuo A."/>
            <person name="Nagy L.G."/>
            <person name="Floudas D."/>
            <person name="Copeland A."/>
            <person name="Barry K.W."/>
            <person name="Cichocki N."/>
            <person name="Veneault-Fourrey C."/>
            <person name="LaButti K."/>
            <person name="Lindquist E.A."/>
            <person name="Lipzen A."/>
            <person name="Lundell T."/>
            <person name="Morin E."/>
            <person name="Murat C."/>
            <person name="Riley R."/>
            <person name="Ohm R."/>
            <person name="Sun H."/>
            <person name="Tunlid A."/>
            <person name="Henrissat B."/>
            <person name="Grigoriev I.V."/>
            <person name="Hibbett D.S."/>
            <person name="Martin F."/>
        </authorList>
    </citation>
    <scope>NUCLEOTIDE SEQUENCE [LARGE SCALE GENOMIC DNA]</scope>
    <source>
        <strain evidence="3">UH-Slu-Lm8-n1</strain>
    </source>
</reference>
<dbReference type="HOGENOM" id="CLU_2962409_0_0_1"/>
<feature type="compositionally biased region" description="Basic and acidic residues" evidence="1">
    <location>
        <begin position="8"/>
        <end position="22"/>
    </location>
</feature>
<dbReference type="Proteomes" id="UP000054485">
    <property type="component" value="Unassembled WGS sequence"/>
</dbReference>
<feature type="region of interest" description="Disordered" evidence="1">
    <location>
        <begin position="1"/>
        <end position="22"/>
    </location>
</feature>